<dbReference type="InterPro" id="IPR036779">
    <property type="entry name" value="LysM_dom_sf"/>
</dbReference>
<dbReference type="GO" id="GO:0004222">
    <property type="term" value="F:metalloendopeptidase activity"/>
    <property type="evidence" value="ECO:0007669"/>
    <property type="project" value="TreeGrafter"/>
</dbReference>
<dbReference type="SUPFAM" id="SSF51261">
    <property type="entry name" value="Duplicated hybrid motif"/>
    <property type="match status" value="1"/>
</dbReference>
<dbReference type="InterPro" id="IPR018392">
    <property type="entry name" value="LysM"/>
</dbReference>
<dbReference type="CDD" id="cd12797">
    <property type="entry name" value="M23_peptidase"/>
    <property type="match status" value="1"/>
</dbReference>
<dbReference type="Gene3D" id="2.70.70.10">
    <property type="entry name" value="Glucose Permease (Domain IIA)"/>
    <property type="match status" value="1"/>
</dbReference>
<keyword evidence="3" id="KW-1185">Reference proteome</keyword>
<feature type="domain" description="LysM" evidence="1">
    <location>
        <begin position="272"/>
        <end position="316"/>
    </location>
</feature>
<organism evidence="2 3">
    <name type="scientific">Aquimarina aggregata</name>
    <dbReference type="NCBI Taxonomy" id="1642818"/>
    <lineage>
        <taxon>Bacteria</taxon>
        <taxon>Pseudomonadati</taxon>
        <taxon>Bacteroidota</taxon>
        <taxon>Flavobacteriia</taxon>
        <taxon>Flavobacteriales</taxon>
        <taxon>Flavobacteriaceae</taxon>
        <taxon>Aquimarina</taxon>
    </lineage>
</organism>
<evidence type="ECO:0000313" key="2">
    <source>
        <dbReference type="EMBL" id="KZS42293.1"/>
    </source>
</evidence>
<dbReference type="SMART" id="SM00257">
    <property type="entry name" value="LysM"/>
    <property type="match status" value="1"/>
</dbReference>
<dbReference type="AlphaFoldDB" id="A0A163CDE3"/>
<reference evidence="2 3" key="1">
    <citation type="submission" date="2016-01" db="EMBL/GenBank/DDBJ databases">
        <title>The draft genome sequence of Aquimarina sp. RZW4-3-2.</title>
        <authorList>
            <person name="Wang Y."/>
        </authorList>
    </citation>
    <scope>NUCLEOTIDE SEQUENCE [LARGE SCALE GENOMIC DNA]</scope>
    <source>
        <strain evidence="2 3">RZW4-3-2</strain>
    </source>
</reference>
<dbReference type="InterPro" id="IPR050570">
    <property type="entry name" value="Cell_wall_metabolism_enzyme"/>
</dbReference>
<dbReference type="PANTHER" id="PTHR21666:SF270">
    <property type="entry name" value="MUREIN HYDROLASE ACTIVATOR ENVC"/>
    <property type="match status" value="1"/>
</dbReference>
<dbReference type="InterPro" id="IPR016047">
    <property type="entry name" value="M23ase_b-sheet_dom"/>
</dbReference>
<dbReference type="InterPro" id="IPR011055">
    <property type="entry name" value="Dup_hybrid_motif"/>
</dbReference>
<sequence length="317" mass="36743">MFLNCKRQISLIVIILFFLIPIQVLFSQQKKLDVKEYKELIINGSFVYLPIYKNKKQFLPKYVIPNPSNKEFIAKWDNQNFNPYRGEKITYPFQLAFESTNFSSPVDRKMVVTSRYGLRRGRPHQGIDIDLHIGDSVKSVLDGKVRYVGYHGGHGKTVIVRHRNGLETVYAHLSKYLVKENEEVKKGQAIGKGGITGNSRGSHLHLEVRYHGKSVNPEYLFEFTKEAKIRSDILYVTRKWMNPRYHRSTRKSNVVVHKTIDDITIQEEQKQKTYIVKKGDTLHRIANRHGLAVSEICKKNSIKYNAVLKIGQQIIVN</sequence>
<dbReference type="CDD" id="cd00118">
    <property type="entry name" value="LysM"/>
    <property type="match status" value="1"/>
</dbReference>
<dbReference type="PROSITE" id="PS51782">
    <property type="entry name" value="LYSM"/>
    <property type="match status" value="1"/>
</dbReference>
<evidence type="ECO:0000259" key="1">
    <source>
        <dbReference type="PROSITE" id="PS51782"/>
    </source>
</evidence>
<dbReference type="Gene3D" id="3.10.350.10">
    <property type="entry name" value="LysM domain"/>
    <property type="match status" value="1"/>
</dbReference>
<accession>A0A163CDE3</accession>
<comment type="caution">
    <text evidence="2">The sequence shown here is derived from an EMBL/GenBank/DDBJ whole genome shotgun (WGS) entry which is preliminary data.</text>
</comment>
<dbReference type="OrthoDB" id="9805070at2"/>
<dbReference type="Pfam" id="PF01476">
    <property type="entry name" value="LysM"/>
    <property type="match status" value="1"/>
</dbReference>
<gene>
    <name evidence="2" type="ORF">AWE51_02305</name>
</gene>
<evidence type="ECO:0000313" key="3">
    <source>
        <dbReference type="Proteomes" id="UP000076715"/>
    </source>
</evidence>
<dbReference type="PANTHER" id="PTHR21666">
    <property type="entry name" value="PEPTIDASE-RELATED"/>
    <property type="match status" value="1"/>
</dbReference>
<dbReference type="EMBL" id="LQRT01000002">
    <property type="protein sequence ID" value="KZS42293.1"/>
    <property type="molecule type" value="Genomic_DNA"/>
</dbReference>
<dbReference type="SUPFAM" id="SSF54106">
    <property type="entry name" value="LysM domain"/>
    <property type="match status" value="1"/>
</dbReference>
<protein>
    <recommendedName>
        <fullName evidence="1">LysM domain-containing protein</fullName>
    </recommendedName>
</protein>
<name>A0A163CDE3_9FLAO</name>
<dbReference type="Proteomes" id="UP000076715">
    <property type="component" value="Unassembled WGS sequence"/>
</dbReference>
<dbReference type="Pfam" id="PF01551">
    <property type="entry name" value="Peptidase_M23"/>
    <property type="match status" value="1"/>
</dbReference>
<dbReference type="STRING" id="1642818.AWE51_02305"/>
<proteinExistence type="predicted"/>